<protein>
    <submittedName>
        <fullName evidence="2">WXG100 family type VII secretion target</fullName>
    </submittedName>
</protein>
<dbReference type="InterPro" id="IPR036689">
    <property type="entry name" value="ESAT-6-like_sf"/>
</dbReference>
<dbReference type="Proteomes" id="UP001595836">
    <property type="component" value="Unassembled WGS sequence"/>
</dbReference>
<gene>
    <name evidence="2" type="ORF">ACFO7U_04725</name>
</gene>
<evidence type="ECO:0000313" key="2">
    <source>
        <dbReference type="EMBL" id="MFC4754087.1"/>
    </source>
</evidence>
<organism evidence="2 3">
    <name type="scientific">Dietzia aurantiaca</name>
    <dbReference type="NCBI Taxonomy" id="983873"/>
    <lineage>
        <taxon>Bacteria</taxon>
        <taxon>Bacillati</taxon>
        <taxon>Actinomycetota</taxon>
        <taxon>Actinomycetes</taxon>
        <taxon>Mycobacteriales</taxon>
        <taxon>Dietziaceae</taxon>
        <taxon>Dietzia</taxon>
    </lineage>
</organism>
<feature type="compositionally biased region" description="Low complexity" evidence="1">
    <location>
        <begin position="477"/>
        <end position="497"/>
    </location>
</feature>
<feature type="compositionally biased region" description="Gly residues" evidence="1">
    <location>
        <begin position="450"/>
        <end position="476"/>
    </location>
</feature>
<evidence type="ECO:0000256" key="1">
    <source>
        <dbReference type="SAM" id="MobiDB-lite"/>
    </source>
</evidence>
<proteinExistence type="predicted"/>
<feature type="region of interest" description="Disordered" evidence="1">
    <location>
        <begin position="450"/>
        <end position="515"/>
    </location>
</feature>
<name>A0ABV9PMM3_9ACTN</name>
<feature type="region of interest" description="Disordered" evidence="1">
    <location>
        <begin position="280"/>
        <end position="314"/>
    </location>
</feature>
<reference evidence="3" key="1">
    <citation type="journal article" date="2019" name="Int. J. Syst. Evol. Microbiol.">
        <title>The Global Catalogue of Microorganisms (GCM) 10K type strain sequencing project: providing services to taxonomists for standard genome sequencing and annotation.</title>
        <authorList>
            <consortium name="The Broad Institute Genomics Platform"/>
            <consortium name="The Broad Institute Genome Sequencing Center for Infectious Disease"/>
            <person name="Wu L."/>
            <person name="Ma J."/>
        </authorList>
    </citation>
    <scope>NUCLEOTIDE SEQUENCE [LARGE SCALE GENOMIC DNA]</scope>
    <source>
        <strain evidence="3">JCM 11882</strain>
    </source>
</reference>
<evidence type="ECO:0000313" key="3">
    <source>
        <dbReference type="Proteomes" id="UP001595836"/>
    </source>
</evidence>
<keyword evidence="3" id="KW-1185">Reference proteome</keyword>
<comment type="caution">
    <text evidence="2">The sequence shown here is derived from an EMBL/GenBank/DDBJ whole genome shotgun (WGS) entry which is preliminary data.</text>
</comment>
<feature type="compositionally biased region" description="Low complexity" evidence="1">
    <location>
        <begin position="280"/>
        <end position="293"/>
    </location>
</feature>
<accession>A0ABV9PMM3</accession>
<dbReference type="EMBL" id="JBHSHP010000009">
    <property type="protein sequence ID" value="MFC4754087.1"/>
    <property type="molecule type" value="Genomic_DNA"/>
</dbReference>
<sequence length="588" mass="55146">MSVLFAAAGGMIDAQDEAAAAALGKAAEEPAGLKSIGLMSMLASMHGPAATVAVSASASAAEDPENVGGYDRVGPEDVSSTPLERIVTAAEALDPSQFEQVQKQVTTAAGTLDSAASTLQRELDDVLGGAWQGEFAQEGARAVRALTGSAFDLVGVLEEVATRADGAQVGFHTTRSSISSESLKLELTQGRTPGLGSGPVATLGPASPGAAEAASAARAAAEEQARAVVNTEYSPAVMKANLDDLHFPTAFRVVSGAALGGATGIDPVSAWNTGGIPQTAGAAAPGPAALAAAGAGGPAASGVSGPGTDAAGARAPIPATDAATEQALLASRAGGGDASGLGAAAPNAGAGPAGAGPVNAATTAAGAPLAPMNGAPGQPAGGTGTSGIRGLRGNAGARGGAAGGRDRDRGFGSAAGLVGGGGAAAAGAAATRMGGAGTLAGLSHSAGPGVGGPSAGAPGAGAGNATGATTGAGGMGPTSSSTGGPTAGRPGAVPMGMMGAGGAGQSSDRRGHTPAGYLTNATNTTDIIGDPVKVAPAVLGRHAEPGSTTTDAAVGKADVADSDGSAGVVRSPGRVLGRSYTGSGDERD</sequence>
<feature type="region of interest" description="Disordered" evidence="1">
    <location>
        <begin position="538"/>
        <end position="588"/>
    </location>
</feature>
<feature type="region of interest" description="Disordered" evidence="1">
    <location>
        <begin position="369"/>
        <end position="407"/>
    </location>
</feature>
<dbReference type="Gene3D" id="1.10.287.1060">
    <property type="entry name" value="ESAT-6-like"/>
    <property type="match status" value="1"/>
</dbReference>
<feature type="compositionally biased region" description="Low complexity" evidence="1">
    <location>
        <begin position="369"/>
        <end position="378"/>
    </location>
</feature>
<dbReference type="SUPFAM" id="SSF140453">
    <property type="entry name" value="EsxAB dimer-like"/>
    <property type="match status" value="1"/>
</dbReference>